<name>A0A7T5JNK0_9BACL</name>
<dbReference type="KEGG" id="bcop:JD108_20410"/>
<dbReference type="Pfam" id="PF13738">
    <property type="entry name" value="Pyr_redox_3"/>
    <property type="match status" value="1"/>
</dbReference>
<evidence type="ECO:0000256" key="1">
    <source>
        <dbReference type="ARBA" id="ARBA00023002"/>
    </source>
</evidence>
<dbReference type="GO" id="GO:0050660">
    <property type="term" value="F:flavin adenine dinucleotide binding"/>
    <property type="evidence" value="ECO:0007669"/>
    <property type="project" value="TreeGrafter"/>
</dbReference>
<dbReference type="Proteomes" id="UP000677234">
    <property type="component" value="Chromosome"/>
</dbReference>
<dbReference type="InterPro" id="IPR050982">
    <property type="entry name" value="Auxin_biosynth/cation_transpt"/>
</dbReference>
<accession>A0A7T5JNK0</accession>
<sequence length="439" mass="47597">MKLPVAIIGGGPVGLAAAAQLQARGESFILLESGSQIGASILEWGHVRMFSPWEYNMDKTAVSLLAKYDWNAPQLEAIPTGKELVEMYLQPLAALPEISPYIRVNSKVVSVGRKNIDKMKTKGRDQLPFVIRYEQNGEMNTVEARAIIDASGTWKHPNPIGSGGIFAKGEESASQRITYGIPDVYGNQRQRYAGKRVLVVGSGHSAINTILDLHRLKEEVPSTDIVWVLRKISVQETYGGGNEDQLPARGALGTAIQHLVEGGLLTVYTPFQIEEISNEGNALLVAGTLAGQPFNIGGIDEIIANTGSRPDLDFLREIRYQVDPSIECVPALADLIDPNIHSCGTVRPHGEAELRQPEKDFYIVGMKSYGRAPTFLLATGYEQVRSVVAALVGDWEAARRVELHLPETGVCSSNPLTVGFEAVSSCCAPLPQVPRNCCG</sequence>
<dbReference type="InterPro" id="IPR036188">
    <property type="entry name" value="FAD/NAD-bd_sf"/>
</dbReference>
<gene>
    <name evidence="2" type="ORF">JD108_20410</name>
    <name evidence="3" type="ORF">KDJ56_20345</name>
</gene>
<dbReference type="PRINTS" id="PR00411">
    <property type="entry name" value="PNDRDTASEI"/>
</dbReference>
<dbReference type="EMBL" id="CP066308">
    <property type="protein sequence ID" value="QQE74162.1"/>
    <property type="molecule type" value="Genomic_DNA"/>
</dbReference>
<evidence type="ECO:0000313" key="2">
    <source>
        <dbReference type="EMBL" id="QQE74162.1"/>
    </source>
</evidence>
<dbReference type="AlphaFoldDB" id="A0A7T5JNK0"/>
<keyword evidence="5" id="KW-1185">Reference proteome</keyword>
<organism evidence="2 4">
    <name type="scientific">Brevibacillus composti</name>
    <dbReference type="NCBI Taxonomy" id="2796470"/>
    <lineage>
        <taxon>Bacteria</taxon>
        <taxon>Bacillati</taxon>
        <taxon>Bacillota</taxon>
        <taxon>Bacilli</taxon>
        <taxon>Bacillales</taxon>
        <taxon>Paenibacillaceae</taxon>
        <taxon>Brevibacillus</taxon>
    </lineage>
</organism>
<proteinExistence type="predicted"/>
<evidence type="ECO:0000313" key="4">
    <source>
        <dbReference type="Proteomes" id="UP000595847"/>
    </source>
</evidence>
<dbReference type="EMBL" id="CP073708">
    <property type="protein sequence ID" value="QUO41245.1"/>
    <property type="molecule type" value="Genomic_DNA"/>
</dbReference>
<keyword evidence="1" id="KW-0560">Oxidoreductase</keyword>
<dbReference type="Gene3D" id="3.50.50.60">
    <property type="entry name" value="FAD/NAD(P)-binding domain"/>
    <property type="match status" value="1"/>
</dbReference>
<evidence type="ECO:0000313" key="3">
    <source>
        <dbReference type="EMBL" id="QUO41245.1"/>
    </source>
</evidence>
<dbReference type="GO" id="GO:0004497">
    <property type="term" value="F:monooxygenase activity"/>
    <property type="evidence" value="ECO:0007669"/>
    <property type="project" value="TreeGrafter"/>
</dbReference>
<reference evidence="3" key="2">
    <citation type="submission" date="2021-04" db="EMBL/GenBank/DDBJ databases">
        <title>Brevibacillus composti FJAT-54423, complete genome.</title>
        <authorList>
            <person name="Tang R."/>
        </authorList>
    </citation>
    <scope>NUCLEOTIDE SEQUENCE</scope>
    <source>
        <strain evidence="3">FJAT-54424</strain>
    </source>
</reference>
<evidence type="ECO:0000313" key="5">
    <source>
        <dbReference type="Proteomes" id="UP000677234"/>
    </source>
</evidence>
<dbReference type="PANTHER" id="PTHR43539">
    <property type="entry name" value="FLAVIN-BINDING MONOOXYGENASE-LIKE PROTEIN (AFU_ORTHOLOGUE AFUA_4G09220)"/>
    <property type="match status" value="1"/>
</dbReference>
<dbReference type="PRINTS" id="PR00368">
    <property type="entry name" value="FADPNR"/>
</dbReference>
<protein>
    <submittedName>
        <fullName evidence="2">NAD(P)-binding domain-containing protein</fullName>
    </submittedName>
</protein>
<dbReference type="PANTHER" id="PTHR43539:SF78">
    <property type="entry name" value="FLAVIN-CONTAINING MONOOXYGENASE"/>
    <property type="match status" value="1"/>
</dbReference>
<reference evidence="2 4" key="1">
    <citation type="submission" date="2020-12" db="EMBL/GenBank/DDBJ databases">
        <title>strain FJAT-54423T represents a novel species of the genus Brevibacillus.</title>
        <authorList>
            <person name="Tang R."/>
        </authorList>
    </citation>
    <scope>NUCLEOTIDE SEQUENCE [LARGE SCALE GENOMIC DNA]</scope>
    <source>
        <strain evidence="2 4">FJAT-54423</strain>
    </source>
</reference>
<dbReference type="SUPFAM" id="SSF51905">
    <property type="entry name" value="FAD/NAD(P)-binding domain"/>
    <property type="match status" value="1"/>
</dbReference>
<dbReference type="RefSeq" id="WP_198827747.1">
    <property type="nucleotide sequence ID" value="NZ_CP066308.1"/>
</dbReference>
<dbReference type="Proteomes" id="UP000595847">
    <property type="component" value="Chromosome"/>
</dbReference>